<organism evidence="3 4">
    <name type="scientific">Triparma laevis f. inornata</name>
    <dbReference type="NCBI Taxonomy" id="1714386"/>
    <lineage>
        <taxon>Eukaryota</taxon>
        <taxon>Sar</taxon>
        <taxon>Stramenopiles</taxon>
        <taxon>Ochrophyta</taxon>
        <taxon>Bolidophyceae</taxon>
        <taxon>Parmales</taxon>
        <taxon>Triparmaceae</taxon>
        <taxon>Triparma</taxon>
    </lineage>
</organism>
<feature type="region of interest" description="Disordered" evidence="1">
    <location>
        <begin position="360"/>
        <end position="397"/>
    </location>
</feature>
<feature type="domain" description="ILEI/PANDER" evidence="2">
    <location>
        <begin position="1158"/>
        <end position="1227"/>
    </location>
</feature>
<sequence length="1532" mass="163732">MIDFNIDVDKREGQGEVGGANPPSTSSTRHERTVGHPADDPSGFRDAPGAPPGDLRSEGAGTEPDMVGATPSPTSFTRHERAVGHMADNFSGFRDAAGVSPSDLRSEGAGTEPDMVGATPFPTSSTRHFRASTDVPSGFLDTPGAPPSDLRSGTEPDKVGMTPSPTSFTRHERAVGRLADNPSGFRDAPGAPPSDLRSGTEPGMVGADDLSGFRARATHKFFNTCHLYTLIIFLLLQFAQASQVPQIPQDQAVLASNSSFPVTSFIALSELGEEQMQRKTTYTYTLLTRDSFGDGWNGGVLDITSPSGQVITSNGPTSGCEWSPCQRTESISFSNCGTYTAHIPYTSGWPSERSWVIKTSGGTQVASGSTNSEDSFSVPCDDEESPPASGCDGEDPETYTIITRDTYGDAWNGGVLRVRDFNTDAVIATSYGPSNGCQWGSSSSSSSSCSCSSSSSSSSSCQRTETFPLCCGHYSAAQSGSSWNSEIIWIIQDSSGSEVASATSTTSDTFEIPCSPPTAPAPPASAVGNAVIFRVTSKGWYDRGQTYAQFYVDDELVHSGSNGFNLVTLTTGTGEQVGDASNPHHSWDFRGCTTGLPIMDSGPAIVDFSSATSIFIEVDSILNLYEVEARDADGNRIAPTSATLSSTHSWNYPASECIDQVTNSGMSNMCHTLYPDPAGDPWLRIDYPAGALANLNSIVIYNRLDCCGSRINGGTVTVAQGSPTSSASAKSSDTSLWTSATFSGSQNVYTLFPVPESLLRATPMNGPICSADGLSLDGNNDYVDIDDWEWGGTTSIEAYVKYNSFNSYSKIFDFSNGAGSDNVILLNRATTSEIGWDVYQGSTAKYLTTSNWDSSTWTHVVVTVSGTTMKVYKNGALAGTKTDGHEPNVLTRAQHWLGRSAWSFNGYFDGTIAYVKMWHGVELQQSDVTALYAPHNTAHHFWDFRGCTTGGTVTDSIAGDLVATPVNGPVCGADGLRLDGSNDYAVIDDWEWGGTTSIEVYVKYESFNGHNRVFDFSNGGVSERILLDHATPTIIWQIHNGNSYSFDRLEEGTFDSSTWTHVVVTVSGTTMKIYKNGALAGIKTDGHEPNVLTRIDHFIGANDYNGMGNYMDGTIAYLKMWHGVELQQSDVTELYAHRQTSTPPQRGFAVTAIATGLNMYTNPSSNSQALYDAINSVPTNTIVCASVHDTPRGITSFGFAGLHMIGGQTTSFPTWRQSYILCGRKGDTSPIVELGPESSPLETTLSICDNGSTLTISESCSSAYADQFDHFWDFRGCSGSGIIDAVNGSSLTATFQNGASCGNNGIKLDGNNDYVDIDDWKWGGTTSFEVYVKYDSFNSNSRVFDFGSGAPNNNVYLSNGGASSTIGWIVAQGSGKQGVKCADEGQTCACTGLVWYGYGSLWASPKQSTGTISCSNSVFGDPYQGQSKDCYCLNGSFGDSNFDSSTWTHVVITISGTTMKVYKNGALAGTKTDGHEPNVLTRTQHWLGRSAWSSDGYFHGTIGYLKVWHNVALTGTDISTLYDNRNSSASQE</sequence>
<dbReference type="Pfam" id="PF15711">
    <property type="entry name" value="ILEI"/>
    <property type="match status" value="1"/>
</dbReference>
<dbReference type="InterPro" id="IPR039477">
    <property type="entry name" value="ILEI/PANDER_dom"/>
</dbReference>
<dbReference type="Gene3D" id="2.60.120.260">
    <property type="entry name" value="Galactose-binding domain-like"/>
    <property type="match status" value="1"/>
</dbReference>
<dbReference type="Proteomes" id="UP001162640">
    <property type="component" value="Unassembled WGS sequence"/>
</dbReference>
<feature type="region of interest" description="Disordered" evidence="1">
    <location>
        <begin position="1"/>
        <end position="76"/>
    </location>
</feature>
<dbReference type="SUPFAM" id="SSF49899">
    <property type="entry name" value="Concanavalin A-like lectins/glucanases"/>
    <property type="match status" value="3"/>
</dbReference>
<reference evidence="4" key="1">
    <citation type="journal article" date="2023" name="Commun. Biol.">
        <title>Genome analysis of Parmales, the sister group of diatoms, reveals the evolutionary specialization of diatoms from phago-mixotrophs to photoautotrophs.</title>
        <authorList>
            <person name="Ban H."/>
            <person name="Sato S."/>
            <person name="Yoshikawa S."/>
            <person name="Yamada K."/>
            <person name="Nakamura Y."/>
            <person name="Ichinomiya M."/>
            <person name="Sato N."/>
            <person name="Blanc-Mathieu R."/>
            <person name="Endo H."/>
            <person name="Kuwata A."/>
            <person name="Ogata H."/>
        </authorList>
    </citation>
    <scope>NUCLEOTIDE SEQUENCE [LARGE SCALE GENOMIC DNA]</scope>
</reference>
<evidence type="ECO:0000313" key="4">
    <source>
        <dbReference type="Proteomes" id="UP001162640"/>
    </source>
</evidence>
<protein>
    <recommendedName>
        <fullName evidence="2">ILEI/PANDER domain-containing protein</fullName>
    </recommendedName>
</protein>
<evidence type="ECO:0000259" key="2">
    <source>
        <dbReference type="Pfam" id="PF15711"/>
    </source>
</evidence>
<name>A0A9W7BU76_9STRA</name>
<dbReference type="EMBL" id="BLQM01000530">
    <property type="protein sequence ID" value="GMH93639.1"/>
    <property type="molecule type" value="Genomic_DNA"/>
</dbReference>
<accession>A0A9W7BU76</accession>
<evidence type="ECO:0000313" key="3">
    <source>
        <dbReference type="EMBL" id="GMH93639.1"/>
    </source>
</evidence>
<feature type="compositionally biased region" description="Polar residues" evidence="1">
    <location>
        <begin position="360"/>
        <end position="375"/>
    </location>
</feature>
<proteinExistence type="predicted"/>
<evidence type="ECO:0000256" key="1">
    <source>
        <dbReference type="SAM" id="MobiDB-lite"/>
    </source>
</evidence>
<feature type="region of interest" description="Disordered" evidence="1">
    <location>
        <begin position="91"/>
        <end position="203"/>
    </location>
</feature>
<dbReference type="InterPro" id="IPR013320">
    <property type="entry name" value="ConA-like_dom_sf"/>
</dbReference>
<gene>
    <name evidence="3" type="ORF">TL16_g12687</name>
</gene>
<feature type="compositionally biased region" description="Basic and acidic residues" evidence="1">
    <location>
        <begin position="28"/>
        <end position="43"/>
    </location>
</feature>
<dbReference type="Pfam" id="PF13385">
    <property type="entry name" value="Laminin_G_3"/>
    <property type="match status" value="3"/>
</dbReference>
<dbReference type="InterPro" id="IPR008979">
    <property type="entry name" value="Galactose-bd-like_sf"/>
</dbReference>
<comment type="caution">
    <text evidence="3">The sequence shown here is derived from an EMBL/GenBank/DDBJ whole genome shotgun (WGS) entry which is preliminary data.</text>
</comment>
<dbReference type="SUPFAM" id="SSF49785">
    <property type="entry name" value="Galactose-binding domain-like"/>
    <property type="match status" value="1"/>
</dbReference>
<dbReference type="Gene3D" id="2.60.120.200">
    <property type="match status" value="3"/>
</dbReference>